<sequence length="82" mass="8562">MLELRMCLAAAVLGRLLGKKTIIISSEQKLDCRAALGSGGERLDANTVQADDLDSGSGSSSEICGSYHCVDLAEASCDERGK</sequence>
<comment type="caution">
    <text evidence="1">The sequence shown here is derived from an EMBL/GenBank/DDBJ whole genome shotgun (WGS) entry which is preliminary data.</text>
</comment>
<evidence type="ECO:0000313" key="1">
    <source>
        <dbReference type="EMBL" id="TFY59036.1"/>
    </source>
</evidence>
<keyword evidence="2" id="KW-1185">Reference proteome</keyword>
<gene>
    <name evidence="1" type="ORF">EVG20_g7937</name>
</gene>
<dbReference type="Proteomes" id="UP000298327">
    <property type="component" value="Unassembled WGS sequence"/>
</dbReference>
<organism evidence="1 2">
    <name type="scientific">Dentipellis fragilis</name>
    <dbReference type="NCBI Taxonomy" id="205917"/>
    <lineage>
        <taxon>Eukaryota</taxon>
        <taxon>Fungi</taxon>
        <taxon>Dikarya</taxon>
        <taxon>Basidiomycota</taxon>
        <taxon>Agaricomycotina</taxon>
        <taxon>Agaricomycetes</taxon>
        <taxon>Russulales</taxon>
        <taxon>Hericiaceae</taxon>
        <taxon>Dentipellis</taxon>
    </lineage>
</organism>
<dbReference type="EMBL" id="SEOQ01000644">
    <property type="protein sequence ID" value="TFY59036.1"/>
    <property type="molecule type" value="Genomic_DNA"/>
</dbReference>
<accession>A0A4Y9Y911</accession>
<name>A0A4Y9Y911_9AGAM</name>
<reference evidence="1 2" key="1">
    <citation type="submission" date="2019-02" db="EMBL/GenBank/DDBJ databases">
        <title>Genome sequencing of the rare red list fungi Dentipellis fragilis.</title>
        <authorList>
            <person name="Buettner E."/>
            <person name="Kellner H."/>
        </authorList>
    </citation>
    <scope>NUCLEOTIDE SEQUENCE [LARGE SCALE GENOMIC DNA]</scope>
    <source>
        <strain evidence="1 2">DSM 105465</strain>
    </source>
</reference>
<evidence type="ECO:0000313" key="2">
    <source>
        <dbReference type="Proteomes" id="UP000298327"/>
    </source>
</evidence>
<protein>
    <submittedName>
        <fullName evidence="1">Uncharacterized protein</fullName>
    </submittedName>
</protein>
<dbReference type="AlphaFoldDB" id="A0A4Y9Y911"/>
<proteinExistence type="predicted"/>